<name>A0AAV3QSQ9_LITER</name>
<evidence type="ECO:0000313" key="4">
    <source>
        <dbReference type="Proteomes" id="UP001454036"/>
    </source>
</evidence>
<evidence type="ECO:0000259" key="2">
    <source>
        <dbReference type="Pfam" id="PF07727"/>
    </source>
</evidence>
<comment type="caution">
    <text evidence="3">The sequence shown here is derived from an EMBL/GenBank/DDBJ whole genome shotgun (WGS) entry which is preliminary data.</text>
</comment>
<keyword evidence="1 3" id="KW-0812">Transmembrane</keyword>
<feature type="transmembrane region" description="Helical" evidence="1">
    <location>
        <begin position="155"/>
        <end position="178"/>
    </location>
</feature>
<dbReference type="InterPro" id="IPR043502">
    <property type="entry name" value="DNA/RNA_pol_sf"/>
</dbReference>
<protein>
    <submittedName>
        <fullName evidence="3">Transmembrane signal receptor</fullName>
    </submittedName>
</protein>
<proteinExistence type="predicted"/>
<keyword evidence="1" id="KW-0472">Membrane</keyword>
<keyword evidence="3" id="KW-0675">Receptor</keyword>
<dbReference type="EMBL" id="BAABME010022991">
    <property type="protein sequence ID" value="GAA0167069.1"/>
    <property type="molecule type" value="Genomic_DNA"/>
</dbReference>
<dbReference type="InterPro" id="IPR013103">
    <property type="entry name" value="RVT_2"/>
</dbReference>
<evidence type="ECO:0000256" key="1">
    <source>
        <dbReference type="SAM" id="Phobius"/>
    </source>
</evidence>
<gene>
    <name evidence="3" type="ORF">LIER_40306</name>
</gene>
<feature type="domain" description="Reverse transcriptase Ty1/copia-type" evidence="2">
    <location>
        <begin position="36"/>
        <end position="168"/>
    </location>
</feature>
<reference evidence="3 4" key="1">
    <citation type="submission" date="2024-01" db="EMBL/GenBank/DDBJ databases">
        <title>The complete chloroplast genome sequence of Lithospermum erythrorhizon: insights into the phylogenetic relationship among Boraginaceae species and the maternal lineages of purple gromwells.</title>
        <authorList>
            <person name="Okada T."/>
            <person name="Watanabe K."/>
        </authorList>
    </citation>
    <scope>NUCLEOTIDE SEQUENCE [LARGE SCALE GENOMIC DNA]</scope>
</reference>
<evidence type="ECO:0000313" key="3">
    <source>
        <dbReference type="EMBL" id="GAA0167069.1"/>
    </source>
</evidence>
<dbReference type="Proteomes" id="UP001454036">
    <property type="component" value="Unassembled WGS sequence"/>
</dbReference>
<organism evidence="3 4">
    <name type="scientific">Lithospermum erythrorhizon</name>
    <name type="common">Purple gromwell</name>
    <name type="synonym">Lithospermum officinale var. erythrorhizon</name>
    <dbReference type="NCBI Taxonomy" id="34254"/>
    <lineage>
        <taxon>Eukaryota</taxon>
        <taxon>Viridiplantae</taxon>
        <taxon>Streptophyta</taxon>
        <taxon>Embryophyta</taxon>
        <taxon>Tracheophyta</taxon>
        <taxon>Spermatophyta</taxon>
        <taxon>Magnoliopsida</taxon>
        <taxon>eudicotyledons</taxon>
        <taxon>Gunneridae</taxon>
        <taxon>Pentapetalae</taxon>
        <taxon>asterids</taxon>
        <taxon>lamiids</taxon>
        <taxon>Boraginales</taxon>
        <taxon>Boraginaceae</taxon>
        <taxon>Boraginoideae</taxon>
        <taxon>Lithospermeae</taxon>
        <taxon>Lithospermum</taxon>
    </lineage>
</organism>
<accession>A0AAV3QSQ9</accession>
<dbReference type="AlphaFoldDB" id="A0AAV3QSQ9"/>
<dbReference type="SUPFAM" id="SSF56672">
    <property type="entry name" value="DNA/RNA polymerases"/>
    <property type="match status" value="1"/>
</dbReference>
<keyword evidence="4" id="KW-1185">Reference proteome</keyword>
<sequence length="186" mass="21078">MSDPGWCKAMALEIEALEANGTWDMKPLPPNKKALGCKWIADLDYHETFAPIAKVVSVRDFLAVVATRNWELHQMNVHNVFLHGDLDEEVYMKLPPVFYVGRKGLVCRLRKSLYGLCQAPRCWFAKLVASLLSYGFSQSYSDYSLFTLKKGTIELYVLVYVDDLIIAGIVLPLLPLSINTWDIAFT</sequence>
<keyword evidence="1" id="KW-1133">Transmembrane helix</keyword>
<dbReference type="Pfam" id="PF07727">
    <property type="entry name" value="RVT_2"/>
    <property type="match status" value="1"/>
</dbReference>